<keyword evidence="4" id="KW-1185">Reference proteome</keyword>
<name>A0A7X9NZ71_9BACT</name>
<organism evidence="3 4">
    <name type="scientific">Flammeovirga aprica JL-4</name>
    <dbReference type="NCBI Taxonomy" id="694437"/>
    <lineage>
        <taxon>Bacteria</taxon>
        <taxon>Pseudomonadati</taxon>
        <taxon>Bacteroidota</taxon>
        <taxon>Cytophagia</taxon>
        <taxon>Cytophagales</taxon>
        <taxon>Flammeovirgaceae</taxon>
        <taxon>Flammeovirga</taxon>
    </lineage>
</organism>
<dbReference type="Pfam" id="PF00313">
    <property type="entry name" value="CSD"/>
    <property type="match status" value="1"/>
</dbReference>
<evidence type="ECO:0000256" key="1">
    <source>
        <dbReference type="SAM" id="MobiDB-lite"/>
    </source>
</evidence>
<dbReference type="GO" id="GO:0003676">
    <property type="term" value="F:nucleic acid binding"/>
    <property type="evidence" value="ECO:0007669"/>
    <property type="project" value="InterPro"/>
</dbReference>
<feature type="region of interest" description="Disordered" evidence="1">
    <location>
        <begin position="1"/>
        <end position="38"/>
    </location>
</feature>
<feature type="compositionally biased region" description="Basic and acidic residues" evidence="1">
    <location>
        <begin position="22"/>
        <end position="38"/>
    </location>
</feature>
<feature type="domain" description="CSD" evidence="2">
    <location>
        <begin position="86"/>
        <end position="149"/>
    </location>
</feature>
<dbReference type="AlphaFoldDB" id="A0A7X9NZ71"/>
<dbReference type="Proteomes" id="UP000576082">
    <property type="component" value="Unassembled WGS sequence"/>
</dbReference>
<dbReference type="SUPFAM" id="SSF50249">
    <property type="entry name" value="Nucleic acid-binding proteins"/>
    <property type="match status" value="1"/>
</dbReference>
<dbReference type="EMBL" id="JABANE010000002">
    <property type="protein sequence ID" value="NME66533.1"/>
    <property type="molecule type" value="Genomic_DNA"/>
</dbReference>
<accession>A0A7X9NZ71</accession>
<evidence type="ECO:0000313" key="3">
    <source>
        <dbReference type="EMBL" id="NME66533.1"/>
    </source>
</evidence>
<protein>
    <submittedName>
        <fullName evidence="3">Cold shock domain-containing protein</fullName>
    </submittedName>
</protein>
<evidence type="ECO:0000313" key="4">
    <source>
        <dbReference type="Proteomes" id="UP000576082"/>
    </source>
</evidence>
<gene>
    <name evidence="3" type="ORF">HHU12_01030</name>
</gene>
<dbReference type="CDD" id="cd04458">
    <property type="entry name" value="CSP_CDS"/>
    <property type="match status" value="1"/>
</dbReference>
<dbReference type="InterPro" id="IPR002059">
    <property type="entry name" value="CSP_DNA-bd"/>
</dbReference>
<dbReference type="Gene3D" id="2.40.50.140">
    <property type="entry name" value="Nucleic acid-binding proteins"/>
    <property type="match status" value="1"/>
</dbReference>
<dbReference type="GO" id="GO:0005829">
    <property type="term" value="C:cytosol"/>
    <property type="evidence" value="ECO:0007669"/>
    <property type="project" value="UniProtKB-ARBA"/>
</dbReference>
<sequence length="153" mass="18157">MGRSQQTFNKLEKDKKKKKKREEKLAKKEEQKKNKVKGDLENMMAYVDEFGNITSTPPDPDKPKKKIKLEDIQISTSRQEDLEDLKRQGRVDYYNPDKKFGFIIEKGSRERYFFHISDVDENYNIQERDFVEFDLKDTPKGRSCVDITKAPKE</sequence>
<proteinExistence type="predicted"/>
<evidence type="ECO:0000259" key="2">
    <source>
        <dbReference type="PROSITE" id="PS51857"/>
    </source>
</evidence>
<comment type="caution">
    <text evidence="3">The sequence shown here is derived from an EMBL/GenBank/DDBJ whole genome shotgun (WGS) entry which is preliminary data.</text>
</comment>
<dbReference type="PROSITE" id="PS51857">
    <property type="entry name" value="CSD_2"/>
    <property type="match status" value="1"/>
</dbReference>
<dbReference type="InterPro" id="IPR011129">
    <property type="entry name" value="CSD"/>
</dbReference>
<dbReference type="InterPro" id="IPR012340">
    <property type="entry name" value="NA-bd_OB-fold"/>
</dbReference>
<dbReference type="RefSeq" id="WP_169654281.1">
    <property type="nucleotide sequence ID" value="NZ_JABANE010000002.1"/>
</dbReference>
<reference evidence="3 4" key="1">
    <citation type="submission" date="2020-04" db="EMBL/GenBank/DDBJ databases">
        <title>Flammeovirga sp. SR4, a novel species isolated from seawater.</title>
        <authorList>
            <person name="Wang X."/>
        </authorList>
    </citation>
    <scope>NUCLEOTIDE SEQUENCE [LARGE SCALE GENOMIC DNA]</scope>
    <source>
        <strain evidence="3 4">ATCC 23126</strain>
    </source>
</reference>
<dbReference type="SMART" id="SM00357">
    <property type="entry name" value="CSP"/>
    <property type="match status" value="1"/>
</dbReference>